<sequence>MKYPLDNGRIGIIKGDQQVARQCYESSLRTKKGQILNQQMHIARMVIDLVHMVETADLDPREDFQDRRVSPTEELEDIQIGDSPSQTTNLGTGLDFEEKEKIVAILRKNIDLFAWKPSDMPGIDESIITHKLAISPLAKPVSQRKRKVGEERRKAIDEE</sequence>
<evidence type="ECO:0000256" key="1">
    <source>
        <dbReference type="SAM" id="MobiDB-lite"/>
    </source>
</evidence>
<feature type="region of interest" description="Disordered" evidence="1">
    <location>
        <begin position="66"/>
        <end position="93"/>
    </location>
</feature>
<evidence type="ECO:0000313" key="3">
    <source>
        <dbReference type="Proteomes" id="UP000265520"/>
    </source>
</evidence>
<feature type="region of interest" description="Disordered" evidence="1">
    <location>
        <begin position="140"/>
        <end position="159"/>
    </location>
</feature>
<dbReference type="EMBL" id="LXQA010128916">
    <property type="protein sequence ID" value="MCI22155.1"/>
    <property type="molecule type" value="Genomic_DNA"/>
</dbReference>
<protein>
    <recommendedName>
        <fullName evidence="4">Gag-pol polyprotein</fullName>
    </recommendedName>
</protein>
<name>A0A392QFS3_9FABA</name>
<evidence type="ECO:0008006" key="4">
    <source>
        <dbReference type="Google" id="ProtNLM"/>
    </source>
</evidence>
<keyword evidence="3" id="KW-1185">Reference proteome</keyword>
<comment type="caution">
    <text evidence="2">The sequence shown here is derived from an EMBL/GenBank/DDBJ whole genome shotgun (WGS) entry which is preliminary data.</text>
</comment>
<dbReference type="AlphaFoldDB" id="A0A392QFS3"/>
<reference evidence="2 3" key="1">
    <citation type="journal article" date="2018" name="Front. Plant Sci.">
        <title>Red Clover (Trifolium pratense) and Zigzag Clover (T. medium) - A Picture of Genomic Similarities and Differences.</title>
        <authorList>
            <person name="Dluhosova J."/>
            <person name="Istvanek J."/>
            <person name="Nedelnik J."/>
            <person name="Repkova J."/>
        </authorList>
    </citation>
    <scope>NUCLEOTIDE SEQUENCE [LARGE SCALE GENOMIC DNA]</scope>
    <source>
        <strain evidence="3">cv. 10/8</strain>
        <tissue evidence="2">Leaf</tissue>
    </source>
</reference>
<dbReference type="Proteomes" id="UP000265520">
    <property type="component" value="Unassembled WGS sequence"/>
</dbReference>
<evidence type="ECO:0000313" key="2">
    <source>
        <dbReference type="EMBL" id="MCI22155.1"/>
    </source>
</evidence>
<accession>A0A392QFS3</accession>
<feature type="compositionally biased region" description="Basic and acidic residues" evidence="1">
    <location>
        <begin position="148"/>
        <end position="159"/>
    </location>
</feature>
<organism evidence="2 3">
    <name type="scientific">Trifolium medium</name>
    <dbReference type="NCBI Taxonomy" id="97028"/>
    <lineage>
        <taxon>Eukaryota</taxon>
        <taxon>Viridiplantae</taxon>
        <taxon>Streptophyta</taxon>
        <taxon>Embryophyta</taxon>
        <taxon>Tracheophyta</taxon>
        <taxon>Spermatophyta</taxon>
        <taxon>Magnoliopsida</taxon>
        <taxon>eudicotyledons</taxon>
        <taxon>Gunneridae</taxon>
        <taxon>Pentapetalae</taxon>
        <taxon>rosids</taxon>
        <taxon>fabids</taxon>
        <taxon>Fabales</taxon>
        <taxon>Fabaceae</taxon>
        <taxon>Papilionoideae</taxon>
        <taxon>50 kb inversion clade</taxon>
        <taxon>NPAAA clade</taxon>
        <taxon>Hologalegina</taxon>
        <taxon>IRL clade</taxon>
        <taxon>Trifolieae</taxon>
        <taxon>Trifolium</taxon>
    </lineage>
</organism>
<feature type="compositionally biased region" description="Polar residues" evidence="1">
    <location>
        <begin position="82"/>
        <end position="91"/>
    </location>
</feature>
<feature type="non-terminal residue" evidence="2">
    <location>
        <position position="159"/>
    </location>
</feature>
<proteinExistence type="predicted"/>